<dbReference type="GO" id="GO:0042795">
    <property type="term" value="P:snRNA transcription by RNA polymerase II"/>
    <property type="evidence" value="ECO:0007669"/>
    <property type="project" value="TreeGrafter"/>
</dbReference>
<dbReference type="OrthoDB" id="8867927at2759"/>
<dbReference type="Gene3D" id="6.10.140.340">
    <property type="match status" value="1"/>
</dbReference>
<dbReference type="PANTHER" id="PTHR23288:SF38">
    <property type="entry name" value="OCCLUDIN"/>
    <property type="match status" value="1"/>
</dbReference>
<evidence type="ECO:0000256" key="1">
    <source>
        <dbReference type="ARBA" id="ARBA00009171"/>
    </source>
</evidence>
<evidence type="ECO:0000313" key="7">
    <source>
        <dbReference type="Proteomes" id="UP001152622"/>
    </source>
</evidence>
<dbReference type="PROSITE" id="PS51980">
    <property type="entry name" value="OCEL"/>
    <property type="match status" value="1"/>
</dbReference>
<comment type="caution">
    <text evidence="6">The sequence shown here is derived from an EMBL/GenBank/DDBJ whole genome shotgun (WGS) entry which is preliminary data.</text>
</comment>
<dbReference type="EMBL" id="JAINUF010000019">
    <property type="protein sequence ID" value="KAJ8336367.1"/>
    <property type="molecule type" value="Genomic_DNA"/>
</dbReference>
<keyword evidence="3" id="KW-0175">Coiled coil</keyword>
<dbReference type="GO" id="GO:0008023">
    <property type="term" value="C:transcription elongation factor complex"/>
    <property type="evidence" value="ECO:0007669"/>
    <property type="project" value="TreeGrafter"/>
</dbReference>
<dbReference type="GO" id="GO:0032968">
    <property type="term" value="P:positive regulation of transcription elongation by RNA polymerase II"/>
    <property type="evidence" value="ECO:0007669"/>
    <property type="project" value="TreeGrafter"/>
</dbReference>
<dbReference type="PANTHER" id="PTHR23288">
    <property type="entry name" value="OCCLUDIN AND RNA POLYMERASE II ELONGATION FACTOR ELL"/>
    <property type="match status" value="1"/>
</dbReference>
<protein>
    <recommendedName>
        <fullName evidence="5">OCEL domain-containing protein</fullName>
    </recommendedName>
</protein>
<organism evidence="6 7">
    <name type="scientific">Synaphobranchus kaupii</name>
    <name type="common">Kaup's arrowtooth eel</name>
    <dbReference type="NCBI Taxonomy" id="118154"/>
    <lineage>
        <taxon>Eukaryota</taxon>
        <taxon>Metazoa</taxon>
        <taxon>Chordata</taxon>
        <taxon>Craniata</taxon>
        <taxon>Vertebrata</taxon>
        <taxon>Euteleostomi</taxon>
        <taxon>Actinopterygii</taxon>
        <taxon>Neopterygii</taxon>
        <taxon>Teleostei</taxon>
        <taxon>Anguilliformes</taxon>
        <taxon>Synaphobranchidae</taxon>
        <taxon>Synaphobranchus</taxon>
    </lineage>
</organism>
<feature type="domain" description="OCEL" evidence="5">
    <location>
        <begin position="88"/>
        <end position="196"/>
    </location>
</feature>
<dbReference type="InterPro" id="IPR010844">
    <property type="entry name" value="Occludin_ELL"/>
</dbReference>
<comment type="similarity">
    <text evidence="1 2">Belongs to the ELL/occludin family.</text>
</comment>
<evidence type="ECO:0000256" key="2">
    <source>
        <dbReference type="PROSITE-ProRule" id="PRU01324"/>
    </source>
</evidence>
<keyword evidence="7" id="KW-1185">Reference proteome</keyword>
<evidence type="ECO:0000313" key="6">
    <source>
        <dbReference type="EMBL" id="KAJ8336367.1"/>
    </source>
</evidence>
<evidence type="ECO:0000256" key="4">
    <source>
        <dbReference type="SAM" id="MobiDB-lite"/>
    </source>
</evidence>
<dbReference type="Pfam" id="PF07303">
    <property type="entry name" value="Occludin_ELL"/>
    <property type="match status" value="1"/>
</dbReference>
<gene>
    <name evidence="6" type="ORF">SKAU_G00375870</name>
</gene>
<dbReference type="Proteomes" id="UP001152622">
    <property type="component" value="Chromosome 19"/>
</dbReference>
<dbReference type="AlphaFoldDB" id="A0A9Q1ECN2"/>
<name>A0A9Q1ECN2_SYNKA</name>
<dbReference type="InterPro" id="IPR031176">
    <property type="entry name" value="ELL/occludin"/>
</dbReference>
<evidence type="ECO:0000259" key="5">
    <source>
        <dbReference type="PROSITE" id="PS51980"/>
    </source>
</evidence>
<evidence type="ECO:0000256" key="3">
    <source>
        <dbReference type="SAM" id="Coils"/>
    </source>
</evidence>
<feature type="coiled-coil region" evidence="3">
    <location>
        <begin position="117"/>
        <end position="144"/>
    </location>
</feature>
<dbReference type="GO" id="GO:0000987">
    <property type="term" value="F:cis-regulatory region sequence-specific DNA binding"/>
    <property type="evidence" value="ECO:0007669"/>
    <property type="project" value="TreeGrafter"/>
</dbReference>
<sequence length="196" mass="22495">MSEKVANSIISYRVVLDSVPSEGRVPGCVSSEGSLSHHADPWGGRRVSSTSVGASAMPLAQRAKRRDVSSEWEESQTAGEAGLEQHLDHWSSLYPEITSDGQQQEYKKQFDSKLMWYKHLQAEMDSLHQQIKDLSQELDTLPEESARYQAVAGEYNRMKSLWQMPEYQTKKLQCRELRQKLLHMKTLVRTYDRECC</sequence>
<feature type="region of interest" description="Disordered" evidence="4">
    <location>
        <begin position="27"/>
        <end position="80"/>
    </location>
</feature>
<proteinExistence type="inferred from homology"/>
<reference evidence="6" key="1">
    <citation type="journal article" date="2023" name="Science">
        <title>Genome structures resolve the early diversification of teleost fishes.</title>
        <authorList>
            <person name="Parey E."/>
            <person name="Louis A."/>
            <person name="Montfort J."/>
            <person name="Bouchez O."/>
            <person name="Roques C."/>
            <person name="Iampietro C."/>
            <person name="Lluch J."/>
            <person name="Castinel A."/>
            <person name="Donnadieu C."/>
            <person name="Desvignes T."/>
            <person name="Floi Bucao C."/>
            <person name="Jouanno E."/>
            <person name="Wen M."/>
            <person name="Mejri S."/>
            <person name="Dirks R."/>
            <person name="Jansen H."/>
            <person name="Henkel C."/>
            <person name="Chen W.J."/>
            <person name="Zahm M."/>
            <person name="Cabau C."/>
            <person name="Klopp C."/>
            <person name="Thompson A.W."/>
            <person name="Robinson-Rechavi M."/>
            <person name="Braasch I."/>
            <person name="Lecointre G."/>
            <person name="Bobe J."/>
            <person name="Postlethwait J.H."/>
            <person name="Berthelot C."/>
            <person name="Roest Crollius H."/>
            <person name="Guiguen Y."/>
        </authorList>
    </citation>
    <scope>NUCLEOTIDE SEQUENCE</scope>
    <source>
        <strain evidence="6">WJC10195</strain>
    </source>
</reference>
<dbReference type="SUPFAM" id="SSF144292">
    <property type="entry name" value="occludin/ELL-like"/>
    <property type="match status" value="1"/>
</dbReference>
<accession>A0A9Q1ECN2</accession>